<sequence length="174" mass="18880">MATEPVVAHRGVQPFERTDSQMARYPQRADHRAQRQYQWGPSPHTRATEGPAEAGSHRGRSRLGDQSVSCWPCSAKKYEEKSPTKSPGCSIALKSERRLSEVASRLAAVAEPVEKLGTKAAYSVQSAWRSAAGSATASRSCAPWCPRVACAARPADMYVRRSNWPGASAPLTGR</sequence>
<protein>
    <submittedName>
        <fullName evidence="2">Piso0_005191 protein</fullName>
    </submittedName>
</protein>
<evidence type="ECO:0000256" key="1">
    <source>
        <dbReference type="SAM" id="MobiDB-lite"/>
    </source>
</evidence>
<name>G8Y1I4_PICSO</name>
<dbReference type="EMBL" id="FO082046">
    <property type="protein sequence ID" value="CCE86687.1"/>
    <property type="molecule type" value="Genomic_DNA"/>
</dbReference>
<keyword evidence="3" id="KW-1185">Reference proteome</keyword>
<gene>
    <name evidence="2" type="primary">Piso0_005191</name>
    <name evidence="2" type="ORF">GNLVRS01_PISO0N09781g</name>
</gene>
<feature type="region of interest" description="Disordered" evidence="1">
    <location>
        <begin position="1"/>
        <end position="67"/>
    </location>
</feature>
<dbReference type="Proteomes" id="UP000005222">
    <property type="component" value="Chromosome N"/>
</dbReference>
<reference evidence="2 3" key="1">
    <citation type="journal article" date="2012" name="G3 (Bethesda)">
        <title>Pichia sorbitophila, an interspecies yeast hybrid reveals early steps of genome resolution following polyploidization.</title>
        <authorList>
            <person name="Leh Louis V."/>
            <person name="Despons L."/>
            <person name="Friedrich A."/>
            <person name="Martin T."/>
            <person name="Durrens P."/>
            <person name="Casaregola S."/>
            <person name="Neuveglise C."/>
            <person name="Fairhead C."/>
            <person name="Marck C."/>
            <person name="Cruz J.A."/>
            <person name="Straub M.L."/>
            <person name="Kugler V."/>
            <person name="Sacerdot C."/>
            <person name="Uzunov Z."/>
            <person name="Thierry A."/>
            <person name="Weiss S."/>
            <person name="Bleykasten C."/>
            <person name="De Montigny J."/>
            <person name="Jacques N."/>
            <person name="Jung P."/>
            <person name="Lemaire M."/>
            <person name="Mallet S."/>
            <person name="Morel G."/>
            <person name="Richard G.F."/>
            <person name="Sarkar A."/>
            <person name="Savel G."/>
            <person name="Schacherer J."/>
            <person name="Seret M.L."/>
            <person name="Talla E."/>
            <person name="Samson G."/>
            <person name="Jubin C."/>
            <person name="Poulain J."/>
            <person name="Vacherie B."/>
            <person name="Barbe V."/>
            <person name="Pelletier E."/>
            <person name="Sherman D.J."/>
            <person name="Westhof E."/>
            <person name="Weissenbach J."/>
            <person name="Baret P.V."/>
            <person name="Wincker P."/>
            <person name="Gaillardin C."/>
            <person name="Dujon B."/>
            <person name="Souciet J.L."/>
        </authorList>
    </citation>
    <scope>NUCLEOTIDE SEQUENCE [LARGE SCALE GENOMIC DNA]</scope>
    <source>
        <strain evidence="3">ATCC MYA-4447 / BCRC 22081 / CBS 7064 / NBRC 10061 / NRRL Y-12695</strain>
    </source>
</reference>
<organism evidence="2 3">
    <name type="scientific">Pichia sorbitophila (strain ATCC MYA-4447 / BCRC 22081 / CBS 7064 / NBRC 10061 / NRRL Y-12695)</name>
    <name type="common">Hybrid yeast</name>
    <dbReference type="NCBI Taxonomy" id="559304"/>
    <lineage>
        <taxon>Eukaryota</taxon>
        <taxon>Fungi</taxon>
        <taxon>Dikarya</taxon>
        <taxon>Ascomycota</taxon>
        <taxon>Saccharomycotina</taxon>
        <taxon>Pichiomycetes</taxon>
        <taxon>Debaryomycetaceae</taxon>
        <taxon>Millerozyma</taxon>
    </lineage>
</organism>
<dbReference type="HOGENOM" id="CLU_1540639_0_0_1"/>
<dbReference type="AlphaFoldDB" id="G8Y1I4"/>
<dbReference type="InParanoid" id="G8Y1I4"/>
<proteinExistence type="predicted"/>
<accession>G8Y1I4</accession>
<evidence type="ECO:0000313" key="2">
    <source>
        <dbReference type="EMBL" id="CCE86687.1"/>
    </source>
</evidence>
<evidence type="ECO:0000313" key="3">
    <source>
        <dbReference type="Proteomes" id="UP000005222"/>
    </source>
</evidence>